<sequence length="780" mass="86718">MGLRVVLWESLSRVREEALGVVVEVRVGVKEWEEVCVKEREEVAEDEQAEWAMLPYRLHLKAVPDDRQHAAARAIQAPWLQQQRREKALVKQRQAVRRHEAAMVIQNAWMRLLSRRRIRHKAGLHSAAMDVQCMARALLSAQAMALRRQVHGRRVAAMQQVQGACFSILAAQRTTALRMQRQQQRSLAPLVQAYARAWVAAIAVSRQRWQAAASLQATRLQAACRARLASAAVVRLRHSRQAKHLLLKVTIVQAACRARAAAAAVTALAGHRQTQRSQYTRLTQVTTIQSACRAQLAALTIRLLVHHRQAQQAQYIQQVTLVQAACRARLASTATAALPYRRWALETVAQAFRTHHSRWVATSLSMHAAACRVQSHCRGLRAAQLVHVVAQHQRQAAALHIQRRWRGFACRVRLDAYQRFLAYLGEQAVRIQSAWRGHTARCCLSPMLEPTPSSAPAAIPGPQHTSFSPERRSSKDGDGSYFQQLKGLPPPAPVPGDIPAPTSPRLVGAAPLDARRQPPRYPQLEPRASSRSRSRSRSRSQSLSRLDMTRSLLDSTTVARGQDLRRLVQEALSCTRDMVAMEARRPVRARPPAPDSKHPPGLEGSSRKALLQGTRKHSPNPGTPYMDAESTYLDSRRRAPPHPERGADRLLRAPQAESGRTRPGDRPVHHLHNPQRRAASATPSRPRPWSGISHAKPRDKTWTNVEPLSRKPLRPASALAVLSTATVGAGADENSGLAGSLYDPGLQLEMLSQSQACIRHTFSTMARIQSAQPRYAAFVV</sequence>
<dbReference type="InterPro" id="IPR000048">
    <property type="entry name" value="IQ_motif_EF-hand-BS"/>
</dbReference>
<protein>
    <submittedName>
        <fullName evidence="2">Uncharacterized protein</fullName>
    </submittedName>
</protein>
<feature type="compositionally biased region" description="Basic and acidic residues" evidence="1">
    <location>
        <begin position="635"/>
        <end position="651"/>
    </location>
</feature>
<feature type="region of interest" description="Disordered" evidence="1">
    <location>
        <begin position="635"/>
        <end position="702"/>
    </location>
</feature>
<feature type="compositionally biased region" description="Basic and acidic residues" evidence="1">
    <location>
        <begin position="469"/>
        <end position="478"/>
    </location>
</feature>
<evidence type="ECO:0000256" key="1">
    <source>
        <dbReference type="SAM" id="MobiDB-lite"/>
    </source>
</evidence>
<reference evidence="2" key="1">
    <citation type="submission" date="2021-01" db="EMBL/GenBank/DDBJ databases">
        <authorList>
            <person name="Corre E."/>
            <person name="Pelletier E."/>
            <person name="Niang G."/>
            <person name="Scheremetjew M."/>
            <person name="Finn R."/>
            <person name="Kale V."/>
            <person name="Holt S."/>
            <person name="Cochrane G."/>
            <person name="Meng A."/>
            <person name="Brown T."/>
            <person name="Cohen L."/>
        </authorList>
    </citation>
    <scope>NUCLEOTIDE SEQUENCE</scope>
    <source>
        <strain evidence="2">NIES-381</strain>
    </source>
</reference>
<dbReference type="EMBL" id="HBGA01061489">
    <property type="protein sequence ID" value="CAD9011679.1"/>
    <property type="molecule type" value="Transcribed_RNA"/>
</dbReference>
<feature type="compositionally biased region" description="Low complexity" evidence="1">
    <location>
        <begin position="676"/>
        <end position="690"/>
    </location>
</feature>
<feature type="region of interest" description="Disordered" evidence="1">
    <location>
        <begin position="451"/>
        <end position="548"/>
    </location>
</feature>
<dbReference type="Pfam" id="PF00612">
    <property type="entry name" value="IQ"/>
    <property type="match status" value="3"/>
</dbReference>
<name>A0A7S1IGG8_9EUGL</name>
<accession>A0A7S1IGG8</accession>
<dbReference type="PROSITE" id="PS50096">
    <property type="entry name" value="IQ"/>
    <property type="match status" value="2"/>
</dbReference>
<proteinExistence type="predicted"/>
<feature type="region of interest" description="Disordered" evidence="1">
    <location>
        <begin position="582"/>
        <end position="607"/>
    </location>
</feature>
<feature type="compositionally biased region" description="Basic and acidic residues" evidence="1">
    <location>
        <begin position="659"/>
        <end position="668"/>
    </location>
</feature>
<organism evidence="2">
    <name type="scientific">Eutreptiella gymnastica</name>
    <dbReference type="NCBI Taxonomy" id="73025"/>
    <lineage>
        <taxon>Eukaryota</taxon>
        <taxon>Discoba</taxon>
        <taxon>Euglenozoa</taxon>
        <taxon>Euglenida</taxon>
        <taxon>Spirocuta</taxon>
        <taxon>Euglenophyceae</taxon>
        <taxon>Eutreptiales</taxon>
        <taxon>Eutreptiaceae</taxon>
        <taxon>Eutreptiella</taxon>
    </lineage>
</organism>
<gene>
    <name evidence="2" type="ORF">EGYM00392_LOCUS22780</name>
</gene>
<evidence type="ECO:0000313" key="2">
    <source>
        <dbReference type="EMBL" id="CAD9011679.1"/>
    </source>
</evidence>
<feature type="compositionally biased region" description="Pro residues" evidence="1">
    <location>
        <begin position="488"/>
        <end position="502"/>
    </location>
</feature>
<dbReference type="Gene3D" id="1.20.5.190">
    <property type="match status" value="1"/>
</dbReference>
<dbReference type="AlphaFoldDB" id="A0A7S1IGG8"/>
<dbReference type="SMART" id="SM00015">
    <property type="entry name" value="IQ"/>
    <property type="match status" value="4"/>
</dbReference>